<proteinExistence type="predicted"/>
<dbReference type="InterPro" id="IPR027396">
    <property type="entry name" value="DsrEFH-like"/>
</dbReference>
<dbReference type="RefSeq" id="WP_191211869.1">
    <property type="nucleotide sequence ID" value="NZ_BAABKL010000001.1"/>
</dbReference>
<protein>
    <submittedName>
        <fullName evidence="1">Uncharacterized protein</fullName>
    </submittedName>
</protein>
<name>A0A927F3I2_9ACTN</name>
<keyword evidence="2" id="KW-1185">Reference proteome</keyword>
<dbReference type="Proteomes" id="UP000632289">
    <property type="component" value="Unassembled WGS sequence"/>
</dbReference>
<accession>A0A927F3I2</accession>
<dbReference type="AlphaFoldDB" id="A0A927F3I2"/>
<evidence type="ECO:0000313" key="1">
    <source>
        <dbReference type="EMBL" id="MBD3934568.1"/>
    </source>
</evidence>
<dbReference type="SUPFAM" id="SSF75169">
    <property type="entry name" value="DsrEFH-like"/>
    <property type="match status" value="1"/>
</dbReference>
<comment type="caution">
    <text evidence="1">The sequence shown here is derived from an EMBL/GenBank/DDBJ whole genome shotgun (WGS) entry which is preliminary data.</text>
</comment>
<sequence length="134" mass="14767">MAPVPRTDVLLAVFGGPHRTDLVSTTFRLAHALLDRGATLQVWTCGDATGLTRRSLGDSKPRNVVDWTRDHPSTAAVARGLIADHPGRLHWYVCRFCSDERGMGDQIPEVRRRPPFTFHEHTQAAGKALTLGVC</sequence>
<dbReference type="Gene3D" id="3.40.1260.10">
    <property type="entry name" value="DsrEFH-like"/>
    <property type="match status" value="1"/>
</dbReference>
<reference evidence="1" key="1">
    <citation type="submission" date="2020-09" db="EMBL/GenBank/DDBJ databases">
        <title>Secondary metabolite and genome analysis of marine Streptomyces chumphonensis KK1-2T.</title>
        <authorList>
            <person name="Phongsopitanun W."/>
            <person name="Kanchanasin P."/>
            <person name="Pittayakhajonwut P."/>
            <person name="Suwanborirux K."/>
            <person name="Tanasupawat S."/>
        </authorList>
    </citation>
    <scope>NUCLEOTIDE SEQUENCE</scope>
    <source>
        <strain evidence="1">KK1-2</strain>
    </source>
</reference>
<organism evidence="1 2">
    <name type="scientific">Streptomyces chumphonensis</name>
    <dbReference type="NCBI Taxonomy" id="1214925"/>
    <lineage>
        <taxon>Bacteria</taxon>
        <taxon>Bacillati</taxon>
        <taxon>Actinomycetota</taxon>
        <taxon>Actinomycetes</taxon>
        <taxon>Kitasatosporales</taxon>
        <taxon>Streptomycetaceae</taxon>
        <taxon>Streptomyces</taxon>
    </lineage>
</organism>
<gene>
    <name evidence="1" type="ORF">IF129_23760</name>
</gene>
<dbReference type="EMBL" id="JACXYU010000018">
    <property type="protein sequence ID" value="MBD3934568.1"/>
    <property type="molecule type" value="Genomic_DNA"/>
</dbReference>
<evidence type="ECO:0000313" key="2">
    <source>
        <dbReference type="Proteomes" id="UP000632289"/>
    </source>
</evidence>